<evidence type="ECO:0000313" key="6">
    <source>
        <dbReference type="EMBL" id="TQD51484.1"/>
    </source>
</evidence>
<dbReference type="Gene3D" id="2.60.40.1190">
    <property type="match status" value="1"/>
</dbReference>
<evidence type="ECO:0000256" key="3">
    <source>
        <dbReference type="ARBA" id="ARBA00022729"/>
    </source>
</evidence>
<dbReference type="Gene3D" id="3.20.20.80">
    <property type="entry name" value="Glycosidases"/>
    <property type="match status" value="1"/>
</dbReference>
<dbReference type="GO" id="GO:0005975">
    <property type="term" value="P:carbohydrate metabolic process"/>
    <property type="evidence" value="ECO:0007669"/>
    <property type="project" value="InterPro"/>
</dbReference>
<dbReference type="InterPro" id="IPR017853">
    <property type="entry name" value="GH"/>
</dbReference>
<dbReference type="InterPro" id="IPR006047">
    <property type="entry name" value="GH13_cat_dom"/>
</dbReference>
<comment type="cofactor">
    <cofactor evidence="1">
        <name>Ca(2+)</name>
        <dbReference type="ChEBI" id="CHEBI:29108"/>
    </cofactor>
</comment>
<dbReference type="SMART" id="SM00642">
    <property type="entry name" value="Aamy"/>
    <property type="match status" value="1"/>
</dbReference>
<feature type="compositionally biased region" description="Basic and acidic residues" evidence="4">
    <location>
        <begin position="304"/>
        <end position="313"/>
    </location>
</feature>
<dbReference type="GO" id="GO:0046872">
    <property type="term" value="F:metal ion binding"/>
    <property type="evidence" value="ECO:0007669"/>
    <property type="project" value="UniProtKB-KW"/>
</dbReference>
<dbReference type="EMBL" id="VICE01000007">
    <property type="protein sequence ID" value="TQD51484.1"/>
    <property type="molecule type" value="Genomic_DNA"/>
</dbReference>
<gene>
    <name evidence="6" type="ORF">FKV25_00995</name>
</gene>
<evidence type="ECO:0000313" key="7">
    <source>
        <dbReference type="Proteomes" id="UP000318212"/>
    </source>
</evidence>
<proteinExistence type="predicted"/>
<reference evidence="6 7" key="1">
    <citation type="submission" date="2019-06" db="EMBL/GenBank/DDBJ databases">
        <title>Lysobacter alkalisoli sp. nov. isolated from saline soil.</title>
        <authorList>
            <person name="Sun J.-Q."/>
            <person name="Xu L."/>
        </authorList>
    </citation>
    <scope>NUCLEOTIDE SEQUENCE [LARGE SCALE GENOMIC DNA]</scope>
    <source>
        <strain evidence="6 7">JCM 31130</strain>
    </source>
</reference>
<organism evidence="6 7">
    <name type="scientific">Marilutibacter aestuarii</name>
    <dbReference type="NCBI Taxonomy" id="1706195"/>
    <lineage>
        <taxon>Bacteria</taxon>
        <taxon>Pseudomonadati</taxon>
        <taxon>Pseudomonadota</taxon>
        <taxon>Gammaproteobacteria</taxon>
        <taxon>Lysobacterales</taxon>
        <taxon>Lysobacteraceae</taxon>
        <taxon>Marilutibacter</taxon>
    </lineage>
</organism>
<name>A0A508ASM1_9GAMM</name>
<protein>
    <recommendedName>
        <fullName evidence="5">Glycosyl hydrolase family 13 catalytic domain-containing protein</fullName>
    </recommendedName>
</protein>
<dbReference type="PANTHER" id="PTHR10357">
    <property type="entry name" value="ALPHA-AMYLASE FAMILY MEMBER"/>
    <property type="match status" value="1"/>
</dbReference>
<accession>A0A508ASM1</accession>
<feature type="region of interest" description="Disordered" evidence="4">
    <location>
        <begin position="92"/>
        <end position="114"/>
    </location>
</feature>
<dbReference type="SUPFAM" id="SSF49344">
    <property type="entry name" value="CBD9-like"/>
    <property type="match status" value="1"/>
</dbReference>
<evidence type="ECO:0000259" key="5">
    <source>
        <dbReference type="SMART" id="SM00642"/>
    </source>
</evidence>
<dbReference type="Pfam" id="PF09985">
    <property type="entry name" value="Glucodextran_C"/>
    <property type="match status" value="1"/>
</dbReference>
<feature type="region of interest" description="Disordered" evidence="4">
    <location>
        <begin position="799"/>
        <end position="820"/>
    </location>
</feature>
<dbReference type="SUPFAM" id="SSF51445">
    <property type="entry name" value="(Trans)glycosidases"/>
    <property type="match status" value="1"/>
</dbReference>
<evidence type="ECO:0000256" key="4">
    <source>
        <dbReference type="SAM" id="MobiDB-lite"/>
    </source>
</evidence>
<keyword evidence="7" id="KW-1185">Reference proteome</keyword>
<dbReference type="Pfam" id="PF00128">
    <property type="entry name" value="Alpha-amylase"/>
    <property type="match status" value="1"/>
</dbReference>
<dbReference type="OrthoDB" id="9805159at2"/>
<dbReference type="Proteomes" id="UP000318212">
    <property type="component" value="Unassembled WGS sequence"/>
</dbReference>
<evidence type="ECO:0000256" key="1">
    <source>
        <dbReference type="ARBA" id="ARBA00001913"/>
    </source>
</evidence>
<keyword evidence="3" id="KW-0732">Signal</keyword>
<feature type="domain" description="Glycosyl hydrolase family 13 catalytic" evidence="5">
    <location>
        <begin position="172"/>
        <end position="586"/>
    </location>
</feature>
<dbReference type="PANTHER" id="PTHR10357:SF215">
    <property type="entry name" value="ALPHA-AMYLASE 1"/>
    <property type="match status" value="1"/>
</dbReference>
<evidence type="ECO:0000256" key="2">
    <source>
        <dbReference type="ARBA" id="ARBA00022723"/>
    </source>
</evidence>
<feature type="region of interest" description="Disordered" evidence="4">
    <location>
        <begin position="299"/>
        <end position="331"/>
    </location>
</feature>
<feature type="region of interest" description="Disordered" evidence="4">
    <location>
        <begin position="182"/>
        <end position="201"/>
    </location>
</feature>
<keyword evidence="2" id="KW-0479">Metal-binding</keyword>
<dbReference type="InterPro" id="IPR019248">
    <property type="entry name" value="Glucodextran_C"/>
</dbReference>
<comment type="caution">
    <text evidence="6">The sequence shown here is derived from an EMBL/GenBank/DDBJ whole genome shotgun (WGS) entry which is preliminary data.</text>
</comment>
<dbReference type="AlphaFoldDB" id="A0A508ASM1"/>
<sequence length="1005" mass="108259">MLPLHTVGSGCRWGEHRATVAPLFRQTSISRLPRDAPNGVAIVAWGDSRRGCNCTNDPANVFTAAADVCSGSADETPWNSDVRRTASRRTVGRRGCSEGGGMARTSGGAAAGRRDRCVPGGTGALRRVAGVLGAIALLQAGAAMSSGVVGPVAEDAGLHVPSPDWRDQVIYFAMIDRFDDGDRGNNDQGAGEYDPGDGTRYSGGDLRGLARRLDYMQQLGATALWITPPVANQWLNPSRSFSGYHGYWASDFSAVDAHYGRLDDYRALARALHGRGMYLVQDVVVNHVGDFLACEPPAPSKPGENCRVRRDPTGHAAPVQPPFDRNDPRDRAQRDAGIYHWTPAIADYTDRRQELEHQLAGLDDLDTENPLVRRALRKAYGDWIRDVGVDAFRVDTAFHVPADFFSDFMQATDPGAPGMAAVAAATGRKDFLAFGEGFGVDAPYDDTRARKLDAYMRTPRGLPSMINFPLYGDLGDVFARGGPTAQLGHRIRAMMALHADPWRMPTFVDNHDVDRFLAGGSEAGLKQALLAMLALPGIPVIYYGTEQGFMEQRPAMFATGFGSGGRDHFDTGAPLYRYLQRAIALRRGDTLFSRGTPTVLADNPARSGAIAWRIDGEGGRHALVAFNSADTPMLLDRVATGLPAGTPLRGAFAIEGTPRDLVVGADGTISLVLPAHGGEVWRAGPVPTPAEARAMLPRGEAPLPRLRLDPMPGVIADSEHLVSGRAAALARIQLIVDGDLGHAQVIQVGTDGRWQARLRTDGMIDPDRVHRLLARDPVTGATSDPATFRVALDWQPLADRDDPVGDDTGPNGRYRYPSDPGWRERHPADIHRVRAWRAGGALRLEIGMAGISQAWHPANGFDHVAFTAYLSLPGRDDGTAVMPQQAARLPGDRRWQYRWRAHGWSNLLTRAEGADAQHEGETVTPGPSLHADAAAGTLTVTFPANAFDGIDSLEGAMVYLTTWDYDGGYRALAPEAGPVEFGGGAPEDPRVMDAIDVVLDRDASR</sequence>